<evidence type="ECO:0000256" key="5">
    <source>
        <dbReference type="ARBA" id="ARBA00023210"/>
    </source>
</evidence>
<evidence type="ECO:0000256" key="9">
    <source>
        <dbReference type="ARBA" id="ARBA00033158"/>
    </source>
</evidence>
<evidence type="ECO:0000256" key="2">
    <source>
        <dbReference type="ARBA" id="ARBA00015195"/>
    </source>
</evidence>
<dbReference type="WBParaSite" id="L893_g17941.t1">
    <property type="protein sequence ID" value="L893_g17941.t1"/>
    <property type="gene ID" value="L893_g17941"/>
</dbReference>
<dbReference type="SUPFAM" id="SSF102829">
    <property type="entry name" value="Cell division protein ZapA-like"/>
    <property type="match status" value="1"/>
</dbReference>
<evidence type="ECO:0000313" key="12">
    <source>
        <dbReference type="WBParaSite" id="L893_g17941.t1"/>
    </source>
</evidence>
<evidence type="ECO:0000256" key="3">
    <source>
        <dbReference type="ARBA" id="ARBA00022490"/>
    </source>
</evidence>
<evidence type="ECO:0000313" key="11">
    <source>
        <dbReference type="Proteomes" id="UP000095287"/>
    </source>
</evidence>
<reference evidence="12" key="1">
    <citation type="submission" date="2016-11" db="UniProtKB">
        <authorList>
            <consortium name="WormBaseParasite"/>
        </authorList>
    </citation>
    <scope>IDENTIFICATION</scope>
</reference>
<organism evidence="11 12">
    <name type="scientific">Steinernema glaseri</name>
    <dbReference type="NCBI Taxonomy" id="37863"/>
    <lineage>
        <taxon>Eukaryota</taxon>
        <taxon>Metazoa</taxon>
        <taxon>Ecdysozoa</taxon>
        <taxon>Nematoda</taxon>
        <taxon>Chromadorea</taxon>
        <taxon>Rhabditida</taxon>
        <taxon>Tylenchina</taxon>
        <taxon>Panagrolaimomorpha</taxon>
        <taxon>Strongyloidoidea</taxon>
        <taxon>Steinernematidae</taxon>
        <taxon>Steinernema</taxon>
    </lineage>
</organism>
<dbReference type="InterPro" id="IPR007838">
    <property type="entry name" value="Cell_div_ZapA-like"/>
</dbReference>
<sequence>MLQDLDFLADRIGQLVEQSRQLNAERAQLLARLKTQDAELDALRQQNRRQQDEFESLSTGVASHQRQLDVVQQQAQADQAELKKLLEQEQAQVAALRRELDSARAGMGVLRDVAGQARDQIVMERVDISLLGRDYSLACPPSEKARLLEAVKLVDQRMQSIKGSGRVSGNERIAVMAAIQIASEFLSAKAPDGPLANVAFGDFKRKIEDMHAMIDDVIEPSGTSR</sequence>
<keyword evidence="6" id="KW-0131">Cell cycle</keyword>
<comment type="function">
    <text evidence="7">Activator of cell division through the inhibition of FtsZ GTPase activity, therefore promoting FtsZ assembly into bundles of protofilaments necessary for the formation of the division Z ring. It is recruited early at mid-cell but it is not essential for cell division.</text>
</comment>
<comment type="subunit">
    <text evidence="8">Homodimer. Interacts with FtsZ.</text>
</comment>
<name>A0A1I7YNR0_9BILA</name>
<keyword evidence="4" id="KW-0132">Cell division</keyword>
<accession>A0A1I7YNR0</accession>
<comment type="subcellular location">
    <subcellularLocation>
        <location evidence="1">Cytoplasm</location>
    </subcellularLocation>
</comment>
<evidence type="ECO:0000256" key="8">
    <source>
        <dbReference type="ARBA" id="ARBA00026068"/>
    </source>
</evidence>
<dbReference type="Pfam" id="PF05164">
    <property type="entry name" value="ZapA"/>
    <property type="match status" value="1"/>
</dbReference>
<dbReference type="PANTHER" id="PTHR34981">
    <property type="entry name" value="CELL DIVISION PROTEIN ZAPA"/>
    <property type="match status" value="1"/>
</dbReference>
<keyword evidence="3" id="KW-0963">Cytoplasm</keyword>
<dbReference type="Proteomes" id="UP000095287">
    <property type="component" value="Unplaced"/>
</dbReference>
<evidence type="ECO:0000256" key="4">
    <source>
        <dbReference type="ARBA" id="ARBA00022618"/>
    </source>
</evidence>
<dbReference type="GO" id="GO:0000921">
    <property type="term" value="P:septin ring assembly"/>
    <property type="evidence" value="ECO:0007669"/>
    <property type="project" value="TreeGrafter"/>
</dbReference>
<dbReference type="InterPro" id="IPR042233">
    <property type="entry name" value="Cell_div_ZapA_N"/>
</dbReference>
<dbReference type="PANTHER" id="PTHR34981:SF1">
    <property type="entry name" value="CELL DIVISION PROTEIN ZAPA"/>
    <property type="match status" value="1"/>
</dbReference>
<dbReference type="GO" id="GO:0032153">
    <property type="term" value="C:cell division site"/>
    <property type="evidence" value="ECO:0007669"/>
    <property type="project" value="TreeGrafter"/>
</dbReference>
<keyword evidence="10" id="KW-0175">Coiled coil</keyword>
<proteinExistence type="predicted"/>
<keyword evidence="5" id="KW-0717">Septation</keyword>
<dbReference type="Gene3D" id="1.20.5.50">
    <property type="match status" value="1"/>
</dbReference>
<keyword evidence="11" id="KW-1185">Reference proteome</keyword>
<dbReference type="AlphaFoldDB" id="A0A1I7YNR0"/>
<dbReference type="GO" id="GO:0005829">
    <property type="term" value="C:cytosol"/>
    <property type="evidence" value="ECO:0007669"/>
    <property type="project" value="TreeGrafter"/>
</dbReference>
<evidence type="ECO:0000256" key="6">
    <source>
        <dbReference type="ARBA" id="ARBA00023306"/>
    </source>
</evidence>
<dbReference type="Gene3D" id="3.30.160.880">
    <property type="entry name" value="Cell division protein ZapA protomer, N-terminal domain"/>
    <property type="match status" value="1"/>
</dbReference>
<dbReference type="Gene3D" id="6.10.250.3110">
    <property type="match status" value="1"/>
</dbReference>
<evidence type="ECO:0000256" key="7">
    <source>
        <dbReference type="ARBA" id="ARBA00024910"/>
    </source>
</evidence>
<dbReference type="InterPro" id="IPR036192">
    <property type="entry name" value="Cell_div_ZapA-like_sf"/>
</dbReference>
<dbReference type="GO" id="GO:0051301">
    <property type="term" value="P:cell division"/>
    <property type="evidence" value="ECO:0007669"/>
    <property type="project" value="UniProtKB-KW"/>
</dbReference>
<protein>
    <recommendedName>
        <fullName evidence="2">Cell division protein ZapA</fullName>
    </recommendedName>
    <alternativeName>
        <fullName evidence="9">Z ring-associated protein ZapA</fullName>
    </alternativeName>
</protein>
<evidence type="ECO:0000256" key="1">
    <source>
        <dbReference type="ARBA" id="ARBA00004496"/>
    </source>
</evidence>
<evidence type="ECO:0000256" key="10">
    <source>
        <dbReference type="SAM" id="Coils"/>
    </source>
</evidence>
<feature type="coiled-coil region" evidence="10">
    <location>
        <begin position="5"/>
        <end position="106"/>
    </location>
</feature>